<evidence type="ECO:0000313" key="2">
    <source>
        <dbReference type="EMBL" id="KIJ30402.1"/>
    </source>
</evidence>
<protein>
    <submittedName>
        <fullName evidence="2">Uncharacterized protein</fullName>
    </submittedName>
</protein>
<organism evidence="2 3">
    <name type="scientific">Sphaerobolus stellatus (strain SS14)</name>
    <dbReference type="NCBI Taxonomy" id="990650"/>
    <lineage>
        <taxon>Eukaryota</taxon>
        <taxon>Fungi</taxon>
        <taxon>Dikarya</taxon>
        <taxon>Basidiomycota</taxon>
        <taxon>Agaricomycotina</taxon>
        <taxon>Agaricomycetes</taxon>
        <taxon>Phallomycetidae</taxon>
        <taxon>Geastrales</taxon>
        <taxon>Sphaerobolaceae</taxon>
        <taxon>Sphaerobolus</taxon>
    </lineage>
</organism>
<sequence length="241" mass="26625">MEAVMRVEVTVEEWSSLKWQVDAQPSIVKALAANAYIETHGIQPTDLEMSEGLWKRGCIIKWFLYVYSVYMVVSTGQQYEEEWGKAAIVNISQWLFNDTNNLQQPAMEGQQWLQLVQTGADHGHGTIMEDPELELLEDPLVVITSPGETVAPDHPAVKFVLSPAMVEQVVVKATASTVTAEDIALPLQDQSVQTMILMDASVPAAIEDVEDSESKQDGKLGIASAEVKEEGRKEEALGQRK</sequence>
<dbReference type="AlphaFoldDB" id="A0A0C9UNJ5"/>
<gene>
    <name evidence="2" type="ORF">M422DRAFT_268052</name>
</gene>
<dbReference type="HOGENOM" id="CLU_1152370_0_0_1"/>
<dbReference type="Proteomes" id="UP000054279">
    <property type="component" value="Unassembled WGS sequence"/>
</dbReference>
<keyword evidence="3" id="KW-1185">Reference proteome</keyword>
<reference evidence="2 3" key="1">
    <citation type="submission" date="2014-06" db="EMBL/GenBank/DDBJ databases">
        <title>Evolutionary Origins and Diversification of the Mycorrhizal Mutualists.</title>
        <authorList>
            <consortium name="DOE Joint Genome Institute"/>
            <consortium name="Mycorrhizal Genomics Consortium"/>
            <person name="Kohler A."/>
            <person name="Kuo A."/>
            <person name="Nagy L.G."/>
            <person name="Floudas D."/>
            <person name="Copeland A."/>
            <person name="Barry K.W."/>
            <person name="Cichocki N."/>
            <person name="Veneault-Fourrey C."/>
            <person name="LaButti K."/>
            <person name="Lindquist E.A."/>
            <person name="Lipzen A."/>
            <person name="Lundell T."/>
            <person name="Morin E."/>
            <person name="Murat C."/>
            <person name="Riley R."/>
            <person name="Ohm R."/>
            <person name="Sun H."/>
            <person name="Tunlid A."/>
            <person name="Henrissat B."/>
            <person name="Grigoriev I.V."/>
            <person name="Hibbett D.S."/>
            <person name="Martin F."/>
        </authorList>
    </citation>
    <scope>NUCLEOTIDE SEQUENCE [LARGE SCALE GENOMIC DNA]</scope>
    <source>
        <strain evidence="2 3">SS14</strain>
    </source>
</reference>
<accession>A0A0C9UNJ5</accession>
<evidence type="ECO:0000313" key="3">
    <source>
        <dbReference type="Proteomes" id="UP000054279"/>
    </source>
</evidence>
<proteinExistence type="predicted"/>
<dbReference type="EMBL" id="KN837262">
    <property type="protein sequence ID" value="KIJ30402.1"/>
    <property type="molecule type" value="Genomic_DNA"/>
</dbReference>
<feature type="compositionally biased region" description="Basic and acidic residues" evidence="1">
    <location>
        <begin position="226"/>
        <end position="241"/>
    </location>
</feature>
<feature type="region of interest" description="Disordered" evidence="1">
    <location>
        <begin position="208"/>
        <end position="241"/>
    </location>
</feature>
<name>A0A0C9UNJ5_SPHS4</name>
<evidence type="ECO:0000256" key="1">
    <source>
        <dbReference type="SAM" id="MobiDB-lite"/>
    </source>
</evidence>